<dbReference type="EMBL" id="JANBUN010000161">
    <property type="protein sequence ID" value="KAJ2806259.1"/>
    <property type="molecule type" value="Genomic_DNA"/>
</dbReference>
<accession>A0ACC1LDE4</accession>
<keyword evidence="2" id="KW-1185">Reference proteome</keyword>
<evidence type="ECO:0000313" key="1">
    <source>
        <dbReference type="EMBL" id="KAJ2806259.1"/>
    </source>
</evidence>
<evidence type="ECO:0000313" key="2">
    <source>
        <dbReference type="Proteomes" id="UP001140087"/>
    </source>
</evidence>
<comment type="caution">
    <text evidence="1">The sequence shown here is derived from an EMBL/GenBank/DDBJ whole genome shotgun (WGS) entry which is preliminary data.</text>
</comment>
<gene>
    <name evidence="1" type="ORF">H4R21_000945</name>
</gene>
<organism evidence="1 2">
    <name type="scientific">Coemansia helicoidea</name>
    <dbReference type="NCBI Taxonomy" id="1286919"/>
    <lineage>
        <taxon>Eukaryota</taxon>
        <taxon>Fungi</taxon>
        <taxon>Fungi incertae sedis</taxon>
        <taxon>Zoopagomycota</taxon>
        <taxon>Kickxellomycotina</taxon>
        <taxon>Kickxellomycetes</taxon>
        <taxon>Kickxellales</taxon>
        <taxon>Kickxellaceae</taxon>
        <taxon>Coemansia</taxon>
    </lineage>
</organism>
<proteinExistence type="predicted"/>
<reference evidence="1" key="1">
    <citation type="submission" date="2022-07" db="EMBL/GenBank/DDBJ databases">
        <title>Phylogenomic reconstructions and comparative analyses of Kickxellomycotina fungi.</title>
        <authorList>
            <person name="Reynolds N.K."/>
            <person name="Stajich J.E."/>
            <person name="Barry K."/>
            <person name="Grigoriev I.V."/>
            <person name="Crous P."/>
            <person name="Smith M.E."/>
        </authorList>
    </citation>
    <scope>NUCLEOTIDE SEQUENCE</scope>
    <source>
        <strain evidence="1">BCRC 34780</strain>
    </source>
</reference>
<sequence>MSSPGRLPELLTESQKTQELRTLRKRAQHLDKKWTLRCRKPDGITLLCMLPVVGGATSAALAYGYLQQISSTFELPRDVHDEIVNNILFHAAFSSIPFVGCITRRVRGINKKNYKIVEESDKERLRGYLNHKLQILCDDGRTFTGIFKCVDAQENFILADTTEVRDGE</sequence>
<dbReference type="Proteomes" id="UP001140087">
    <property type="component" value="Unassembled WGS sequence"/>
</dbReference>
<name>A0ACC1LDE4_9FUNG</name>
<protein>
    <submittedName>
        <fullName evidence="1">Uncharacterized protein</fullName>
    </submittedName>
</protein>